<protein>
    <submittedName>
        <fullName evidence="1">GL26431</fullName>
    </submittedName>
</protein>
<dbReference type="HOGENOM" id="CLU_125638_0_0_1"/>
<sequence>MQASCKRKTRLWEPVAGDFQYMKTTTQEMLEEGAKMQRAVSSLERKLVNFQSFNMDDSRYEAVDIEDDLELPIVSSYTRHYSPPFPSRLKSLASRSETPDPLFNRLPANDFEPKTGLAFKFLDDHMHNLTEARKKINFFRQLRNQSYFQY</sequence>
<evidence type="ECO:0000313" key="2">
    <source>
        <dbReference type="Proteomes" id="UP000008744"/>
    </source>
</evidence>
<proteinExistence type="predicted"/>
<dbReference type="KEGG" id="dpe:6596403"/>
<dbReference type="OrthoDB" id="8023081at2759"/>
<reference evidence="1 2" key="1">
    <citation type="journal article" date="2007" name="Nature">
        <title>Evolution of genes and genomes on the Drosophila phylogeny.</title>
        <authorList>
            <consortium name="Drosophila 12 Genomes Consortium"/>
            <person name="Clark A.G."/>
            <person name="Eisen M.B."/>
            <person name="Smith D.R."/>
            <person name="Bergman C.M."/>
            <person name="Oliver B."/>
            <person name="Markow T.A."/>
            <person name="Kaufman T.C."/>
            <person name="Kellis M."/>
            <person name="Gelbart W."/>
            <person name="Iyer V.N."/>
            <person name="Pollard D.A."/>
            <person name="Sackton T.B."/>
            <person name="Larracuente A.M."/>
            <person name="Singh N.D."/>
            <person name="Abad J.P."/>
            <person name="Abt D.N."/>
            <person name="Adryan B."/>
            <person name="Aguade M."/>
            <person name="Akashi H."/>
            <person name="Anderson W.W."/>
            <person name="Aquadro C.F."/>
            <person name="Ardell D.H."/>
            <person name="Arguello R."/>
            <person name="Artieri C.G."/>
            <person name="Barbash D.A."/>
            <person name="Barker D."/>
            <person name="Barsanti P."/>
            <person name="Batterham P."/>
            <person name="Batzoglou S."/>
            <person name="Begun D."/>
            <person name="Bhutkar A."/>
            <person name="Blanco E."/>
            <person name="Bosak S.A."/>
            <person name="Bradley R.K."/>
            <person name="Brand A.D."/>
            <person name="Brent M.R."/>
            <person name="Brooks A.N."/>
            <person name="Brown R.H."/>
            <person name="Butlin R.K."/>
            <person name="Caggese C."/>
            <person name="Calvi B.R."/>
            <person name="Bernardo de Carvalho A."/>
            <person name="Caspi A."/>
            <person name="Castrezana S."/>
            <person name="Celniker S.E."/>
            <person name="Chang J.L."/>
            <person name="Chapple C."/>
            <person name="Chatterji S."/>
            <person name="Chinwalla A."/>
            <person name="Civetta A."/>
            <person name="Clifton S.W."/>
            <person name="Comeron J.M."/>
            <person name="Costello J.C."/>
            <person name="Coyne J.A."/>
            <person name="Daub J."/>
            <person name="David R.G."/>
            <person name="Delcher A.L."/>
            <person name="Delehaunty K."/>
            <person name="Do C.B."/>
            <person name="Ebling H."/>
            <person name="Edwards K."/>
            <person name="Eickbush T."/>
            <person name="Evans J.D."/>
            <person name="Filipski A."/>
            <person name="Findeiss S."/>
            <person name="Freyhult E."/>
            <person name="Fulton L."/>
            <person name="Fulton R."/>
            <person name="Garcia A.C."/>
            <person name="Gardiner A."/>
            <person name="Garfield D.A."/>
            <person name="Garvin B.E."/>
            <person name="Gibson G."/>
            <person name="Gilbert D."/>
            <person name="Gnerre S."/>
            <person name="Godfrey J."/>
            <person name="Good R."/>
            <person name="Gotea V."/>
            <person name="Gravely B."/>
            <person name="Greenberg A.J."/>
            <person name="Griffiths-Jones S."/>
            <person name="Gross S."/>
            <person name="Guigo R."/>
            <person name="Gustafson E.A."/>
            <person name="Haerty W."/>
            <person name="Hahn M.W."/>
            <person name="Halligan D.L."/>
            <person name="Halpern A.L."/>
            <person name="Halter G.M."/>
            <person name="Han M.V."/>
            <person name="Heger A."/>
            <person name="Hillier L."/>
            <person name="Hinrichs A.S."/>
            <person name="Holmes I."/>
            <person name="Hoskins R.A."/>
            <person name="Hubisz M.J."/>
            <person name="Hultmark D."/>
            <person name="Huntley M.A."/>
            <person name="Jaffe D.B."/>
            <person name="Jagadeeshan S."/>
            <person name="Jeck W.R."/>
            <person name="Johnson J."/>
            <person name="Jones C.D."/>
            <person name="Jordan W.C."/>
            <person name="Karpen G.H."/>
            <person name="Kataoka E."/>
            <person name="Keightley P.D."/>
            <person name="Kheradpour P."/>
            <person name="Kirkness E.F."/>
            <person name="Koerich L.B."/>
            <person name="Kristiansen K."/>
            <person name="Kudrna D."/>
            <person name="Kulathinal R.J."/>
            <person name="Kumar S."/>
            <person name="Kwok R."/>
            <person name="Lander E."/>
            <person name="Langley C.H."/>
            <person name="Lapoint R."/>
            <person name="Lazzaro B.P."/>
            <person name="Lee S.J."/>
            <person name="Levesque L."/>
            <person name="Li R."/>
            <person name="Lin C.F."/>
            <person name="Lin M.F."/>
            <person name="Lindblad-Toh K."/>
            <person name="Llopart A."/>
            <person name="Long M."/>
            <person name="Low L."/>
            <person name="Lozovsky E."/>
            <person name="Lu J."/>
            <person name="Luo M."/>
            <person name="Machado C.A."/>
            <person name="Makalowski W."/>
            <person name="Marzo M."/>
            <person name="Matsuda M."/>
            <person name="Matzkin L."/>
            <person name="McAllister B."/>
            <person name="McBride C.S."/>
            <person name="McKernan B."/>
            <person name="McKernan K."/>
            <person name="Mendez-Lago M."/>
            <person name="Minx P."/>
            <person name="Mollenhauer M.U."/>
            <person name="Montooth K."/>
            <person name="Mount S.M."/>
            <person name="Mu X."/>
            <person name="Myers E."/>
            <person name="Negre B."/>
            <person name="Newfeld S."/>
            <person name="Nielsen R."/>
            <person name="Noor M.A."/>
            <person name="O'Grady P."/>
            <person name="Pachter L."/>
            <person name="Papaceit M."/>
            <person name="Parisi M.J."/>
            <person name="Parisi M."/>
            <person name="Parts L."/>
            <person name="Pedersen J.S."/>
            <person name="Pesole G."/>
            <person name="Phillippy A.M."/>
            <person name="Ponting C.P."/>
            <person name="Pop M."/>
            <person name="Porcelli D."/>
            <person name="Powell J.R."/>
            <person name="Prohaska S."/>
            <person name="Pruitt K."/>
            <person name="Puig M."/>
            <person name="Quesneville H."/>
            <person name="Ram K.R."/>
            <person name="Rand D."/>
            <person name="Rasmussen M.D."/>
            <person name="Reed L.K."/>
            <person name="Reenan R."/>
            <person name="Reily A."/>
            <person name="Remington K.A."/>
            <person name="Rieger T.T."/>
            <person name="Ritchie M.G."/>
            <person name="Robin C."/>
            <person name="Rogers Y.H."/>
            <person name="Rohde C."/>
            <person name="Rozas J."/>
            <person name="Rubenfield M.J."/>
            <person name="Ruiz A."/>
            <person name="Russo S."/>
            <person name="Salzberg S.L."/>
            <person name="Sanchez-Gracia A."/>
            <person name="Saranga D.J."/>
            <person name="Sato H."/>
            <person name="Schaeffer S.W."/>
            <person name="Schatz M.C."/>
            <person name="Schlenke T."/>
            <person name="Schwartz R."/>
            <person name="Segarra C."/>
            <person name="Singh R.S."/>
            <person name="Sirot L."/>
            <person name="Sirota M."/>
            <person name="Sisneros N.B."/>
            <person name="Smith C.D."/>
            <person name="Smith T.F."/>
            <person name="Spieth J."/>
            <person name="Stage D.E."/>
            <person name="Stark A."/>
            <person name="Stephan W."/>
            <person name="Strausberg R.L."/>
            <person name="Strempel S."/>
            <person name="Sturgill D."/>
            <person name="Sutton G."/>
            <person name="Sutton G.G."/>
            <person name="Tao W."/>
            <person name="Teichmann S."/>
            <person name="Tobari Y.N."/>
            <person name="Tomimura Y."/>
            <person name="Tsolas J.M."/>
            <person name="Valente V.L."/>
            <person name="Venter E."/>
            <person name="Venter J.C."/>
            <person name="Vicario S."/>
            <person name="Vieira F.G."/>
            <person name="Vilella A.J."/>
            <person name="Villasante A."/>
            <person name="Walenz B."/>
            <person name="Wang J."/>
            <person name="Wasserman M."/>
            <person name="Watts T."/>
            <person name="Wilson D."/>
            <person name="Wilson R.K."/>
            <person name="Wing R.A."/>
            <person name="Wolfner M.F."/>
            <person name="Wong A."/>
            <person name="Wong G.K."/>
            <person name="Wu C.I."/>
            <person name="Wu G."/>
            <person name="Yamamoto D."/>
            <person name="Yang H.P."/>
            <person name="Yang S.P."/>
            <person name="Yorke J.A."/>
            <person name="Yoshida K."/>
            <person name="Zdobnov E."/>
            <person name="Zhang P."/>
            <person name="Zhang Y."/>
            <person name="Zimin A.V."/>
            <person name="Baldwin J."/>
            <person name="Abdouelleil A."/>
            <person name="Abdulkadir J."/>
            <person name="Abebe A."/>
            <person name="Abera B."/>
            <person name="Abreu J."/>
            <person name="Acer S.C."/>
            <person name="Aftuck L."/>
            <person name="Alexander A."/>
            <person name="An P."/>
            <person name="Anderson E."/>
            <person name="Anderson S."/>
            <person name="Arachi H."/>
            <person name="Azer M."/>
            <person name="Bachantsang P."/>
            <person name="Barry A."/>
            <person name="Bayul T."/>
            <person name="Berlin A."/>
            <person name="Bessette D."/>
            <person name="Bloom T."/>
            <person name="Blye J."/>
            <person name="Boguslavskiy L."/>
            <person name="Bonnet C."/>
            <person name="Boukhgalter B."/>
            <person name="Bourzgui I."/>
            <person name="Brown A."/>
            <person name="Cahill P."/>
            <person name="Channer S."/>
            <person name="Cheshatsang Y."/>
            <person name="Chuda L."/>
            <person name="Citroen M."/>
            <person name="Collymore A."/>
            <person name="Cooke P."/>
            <person name="Costello M."/>
            <person name="D'Aco K."/>
            <person name="Daza R."/>
            <person name="De Haan G."/>
            <person name="DeGray S."/>
            <person name="DeMaso C."/>
            <person name="Dhargay N."/>
            <person name="Dooley K."/>
            <person name="Dooley E."/>
            <person name="Doricent M."/>
            <person name="Dorje P."/>
            <person name="Dorjee K."/>
            <person name="Dupes A."/>
            <person name="Elong R."/>
            <person name="Falk J."/>
            <person name="Farina A."/>
            <person name="Faro S."/>
            <person name="Ferguson D."/>
            <person name="Fisher S."/>
            <person name="Foley C.D."/>
            <person name="Franke A."/>
            <person name="Friedrich D."/>
            <person name="Gadbois L."/>
            <person name="Gearin G."/>
            <person name="Gearin C.R."/>
            <person name="Giannoukos G."/>
            <person name="Goode T."/>
            <person name="Graham J."/>
            <person name="Grandbois E."/>
            <person name="Grewal S."/>
            <person name="Gyaltsen K."/>
            <person name="Hafez N."/>
            <person name="Hagos B."/>
            <person name="Hall J."/>
            <person name="Henson C."/>
            <person name="Hollinger A."/>
            <person name="Honan T."/>
            <person name="Huard M.D."/>
            <person name="Hughes L."/>
            <person name="Hurhula B."/>
            <person name="Husby M.E."/>
            <person name="Kamat A."/>
            <person name="Kanga B."/>
            <person name="Kashin S."/>
            <person name="Khazanovich D."/>
            <person name="Kisner P."/>
            <person name="Lance K."/>
            <person name="Lara M."/>
            <person name="Lee W."/>
            <person name="Lennon N."/>
            <person name="Letendre F."/>
            <person name="LeVine R."/>
            <person name="Lipovsky A."/>
            <person name="Liu X."/>
            <person name="Liu J."/>
            <person name="Liu S."/>
            <person name="Lokyitsang T."/>
            <person name="Lokyitsang Y."/>
            <person name="Lubonja R."/>
            <person name="Lui A."/>
            <person name="MacDonald P."/>
            <person name="Magnisalis V."/>
            <person name="Maru K."/>
            <person name="Matthews C."/>
            <person name="McCusker W."/>
            <person name="McDonough S."/>
            <person name="Mehta T."/>
            <person name="Meldrim J."/>
            <person name="Meneus L."/>
            <person name="Mihai O."/>
            <person name="Mihalev A."/>
            <person name="Mihova T."/>
            <person name="Mittelman R."/>
            <person name="Mlenga V."/>
            <person name="Montmayeur A."/>
            <person name="Mulrain L."/>
            <person name="Navidi A."/>
            <person name="Naylor J."/>
            <person name="Negash T."/>
            <person name="Nguyen T."/>
            <person name="Nguyen N."/>
            <person name="Nicol R."/>
            <person name="Norbu C."/>
            <person name="Norbu N."/>
            <person name="Novod N."/>
            <person name="O'Neill B."/>
            <person name="Osman S."/>
            <person name="Markiewicz E."/>
            <person name="Oyono O.L."/>
            <person name="Patti C."/>
            <person name="Phunkhang P."/>
            <person name="Pierre F."/>
            <person name="Priest M."/>
            <person name="Raghuraman S."/>
            <person name="Rege F."/>
            <person name="Reyes R."/>
            <person name="Rise C."/>
            <person name="Rogov P."/>
            <person name="Ross K."/>
            <person name="Ryan E."/>
            <person name="Settipalli S."/>
            <person name="Shea T."/>
            <person name="Sherpa N."/>
            <person name="Shi L."/>
            <person name="Shih D."/>
            <person name="Sparrow T."/>
            <person name="Spaulding J."/>
            <person name="Stalker J."/>
            <person name="Stange-Thomann N."/>
            <person name="Stavropoulos S."/>
            <person name="Stone C."/>
            <person name="Strader C."/>
            <person name="Tesfaye S."/>
            <person name="Thomson T."/>
            <person name="Thoulutsang Y."/>
            <person name="Thoulutsang D."/>
            <person name="Topham K."/>
            <person name="Topping I."/>
            <person name="Tsamla T."/>
            <person name="Vassiliev H."/>
            <person name="Vo A."/>
            <person name="Wangchuk T."/>
            <person name="Wangdi T."/>
            <person name="Weiand M."/>
            <person name="Wilkinson J."/>
            <person name="Wilson A."/>
            <person name="Yadav S."/>
            <person name="Young G."/>
            <person name="Yu Q."/>
            <person name="Zembek L."/>
            <person name="Zhong D."/>
            <person name="Zimmer A."/>
            <person name="Zwirko Z."/>
            <person name="Jaffe D.B."/>
            <person name="Alvarez P."/>
            <person name="Brockman W."/>
            <person name="Butler J."/>
            <person name="Chin C."/>
            <person name="Gnerre S."/>
            <person name="Grabherr M."/>
            <person name="Kleber M."/>
            <person name="Mauceli E."/>
            <person name="MacCallum I."/>
        </authorList>
    </citation>
    <scope>NUCLEOTIDE SEQUENCE [LARGE SCALE GENOMIC DNA]</scope>
    <source>
        <strain evidence="2">MSH-3 / Tucson 14011-0111.49</strain>
    </source>
</reference>
<dbReference type="OMA" id="HKLVNFQ"/>
<accession>B4GSS2</accession>
<gene>
    <name evidence="1" type="primary">Dper\GL26431</name>
    <name evidence="1" type="ORF">Dper_GL26431</name>
</gene>
<dbReference type="EMBL" id="CH479189">
    <property type="protein sequence ID" value="EDW25431.1"/>
    <property type="molecule type" value="Genomic_DNA"/>
</dbReference>
<dbReference type="eggNOG" id="ENOG502TD5Y">
    <property type="taxonomic scope" value="Eukaryota"/>
</dbReference>
<dbReference type="Proteomes" id="UP000008744">
    <property type="component" value="Unassembled WGS sequence"/>
</dbReference>
<name>B4GSS2_DROPE</name>
<dbReference type="AlphaFoldDB" id="B4GSS2"/>
<dbReference type="PhylomeDB" id="B4GSS2"/>
<evidence type="ECO:0000313" key="1">
    <source>
        <dbReference type="EMBL" id="EDW25431.1"/>
    </source>
</evidence>
<keyword evidence="2" id="KW-1185">Reference proteome</keyword>
<organism evidence="2">
    <name type="scientific">Drosophila persimilis</name>
    <name type="common">Fruit fly</name>
    <dbReference type="NCBI Taxonomy" id="7234"/>
    <lineage>
        <taxon>Eukaryota</taxon>
        <taxon>Metazoa</taxon>
        <taxon>Ecdysozoa</taxon>
        <taxon>Arthropoda</taxon>
        <taxon>Hexapoda</taxon>
        <taxon>Insecta</taxon>
        <taxon>Pterygota</taxon>
        <taxon>Neoptera</taxon>
        <taxon>Endopterygota</taxon>
        <taxon>Diptera</taxon>
        <taxon>Brachycera</taxon>
        <taxon>Muscomorpha</taxon>
        <taxon>Ephydroidea</taxon>
        <taxon>Drosophilidae</taxon>
        <taxon>Drosophila</taxon>
        <taxon>Sophophora</taxon>
    </lineage>
</organism>